<sequence>MEVKLDGKRALVTGAGKGFGREIAKRIAECGAETFALSRTQEDLDSLKSEVPNINIINVDLQDWDKTREEVSKIGHIDLLVNNAGVICRIPFIDTPKEEIDRGYFEMRLEYMFVSLMKQVKRVSTNVYVYVNCVTKILFLFEVIAKRMIEKGKGGSIVNISSIASRTVLPGASAYCSTKGAVDNITRCMALELGPHNIRVNSVNPTFVITNMTKDKSIQCQVYSENTNGEVSCDEIRGESLRVDGGLGEVLNQSDESGMISGESLRVDGGLGVYGTRVMRVA</sequence>
<dbReference type="GO" id="GO:0006006">
    <property type="term" value="P:glucose metabolic process"/>
    <property type="evidence" value="ECO:0007669"/>
    <property type="project" value="TreeGrafter"/>
</dbReference>
<comment type="similarity">
    <text evidence="1 5">Belongs to the short-chain dehydrogenases/reductases (SDR) family.</text>
</comment>
<dbReference type="InterPro" id="IPR036291">
    <property type="entry name" value="NAD(P)-bd_dom_sf"/>
</dbReference>
<dbReference type="InterPro" id="IPR002347">
    <property type="entry name" value="SDR_fam"/>
</dbReference>
<comment type="subunit">
    <text evidence="2">Homotetramer.</text>
</comment>
<dbReference type="GO" id="GO:0005997">
    <property type="term" value="P:xylulose metabolic process"/>
    <property type="evidence" value="ECO:0007669"/>
    <property type="project" value="TreeGrafter"/>
</dbReference>
<dbReference type="Gene3D" id="3.40.50.720">
    <property type="entry name" value="NAD(P)-binding Rossmann-like Domain"/>
    <property type="match status" value="1"/>
</dbReference>
<evidence type="ECO:0000256" key="5">
    <source>
        <dbReference type="RuleBase" id="RU000363"/>
    </source>
</evidence>
<evidence type="ECO:0000256" key="2">
    <source>
        <dbReference type="ARBA" id="ARBA00011881"/>
    </source>
</evidence>
<dbReference type="InterPro" id="IPR051737">
    <property type="entry name" value="L-xylulose/Carbonyl_redctase"/>
</dbReference>
<keyword evidence="3" id="KW-0521">NADP</keyword>
<comment type="caution">
    <text evidence="6">The sequence shown here is derived from an EMBL/GenBank/DDBJ whole genome shotgun (WGS) entry which is preliminary data.</text>
</comment>
<name>A0A8S3Q8P0_MYTED</name>
<evidence type="ECO:0000256" key="3">
    <source>
        <dbReference type="ARBA" id="ARBA00022857"/>
    </source>
</evidence>
<dbReference type="EC" id="1.1.1.10" evidence="6"/>
<dbReference type="InterPro" id="IPR020904">
    <property type="entry name" value="Sc_DH/Rdtase_CS"/>
</dbReference>
<dbReference type="EMBL" id="CAJPWZ010000459">
    <property type="protein sequence ID" value="CAG2193298.1"/>
    <property type="molecule type" value="Genomic_DNA"/>
</dbReference>
<dbReference type="PROSITE" id="PS00061">
    <property type="entry name" value="ADH_SHORT"/>
    <property type="match status" value="1"/>
</dbReference>
<evidence type="ECO:0000256" key="4">
    <source>
        <dbReference type="ARBA" id="ARBA00023002"/>
    </source>
</evidence>
<protein>
    <submittedName>
        <fullName evidence="6">DCXR</fullName>
        <ecNumber evidence="6">1.1.1.10</ecNumber>
    </submittedName>
</protein>
<proteinExistence type="inferred from homology"/>
<organism evidence="6 7">
    <name type="scientific">Mytilus edulis</name>
    <name type="common">Blue mussel</name>
    <dbReference type="NCBI Taxonomy" id="6550"/>
    <lineage>
        <taxon>Eukaryota</taxon>
        <taxon>Metazoa</taxon>
        <taxon>Spiralia</taxon>
        <taxon>Lophotrochozoa</taxon>
        <taxon>Mollusca</taxon>
        <taxon>Bivalvia</taxon>
        <taxon>Autobranchia</taxon>
        <taxon>Pteriomorphia</taxon>
        <taxon>Mytilida</taxon>
        <taxon>Mytiloidea</taxon>
        <taxon>Mytilidae</taxon>
        <taxon>Mytilinae</taxon>
        <taxon>Mytilus</taxon>
    </lineage>
</organism>
<dbReference type="GO" id="GO:0050038">
    <property type="term" value="F:L-xylulose reductase (NADPH) activity"/>
    <property type="evidence" value="ECO:0007669"/>
    <property type="project" value="UniProtKB-EC"/>
</dbReference>
<evidence type="ECO:0000313" key="6">
    <source>
        <dbReference type="EMBL" id="CAG2193298.1"/>
    </source>
</evidence>
<dbReference type="AlphaFoldDB" id="A0A8S3Q8P0"/>
<dbReference type="PRINTS" id="PR00080">
    <property type="entry name" value="SDRFAMILY"/>
</dbReference>
<dbReference type="PANTHER" id="PTHR44252:SF3">
    <property type="entry name" value="D-ERYTHRULOSE REDUCTASE-RELATED"/>
    <property type="match status" value="1"/>
</dbReference>
<dbReference type="SUPFAM" id="SSF51735">
    <property type="entry name" value="NAD(P)-binding Rossmann-fold domains"/>
    <property type="match status" value="1"/>
</dbReference>
<dbReference type="Proteomes" id="UP000683360">
    <property type="component" value="Unassembled WGS sequence"/>
</dbReference>
<evidence type="ECO:0000313" key="7">
    <source>
        <dbReference type="Proteomes" id="UP000683360"/>
    </source>
</evidence>
<reference evidence="6" key="1">
    <citation type="submission" date="2021-03" db="EMBL/GenBank/DDBJ databases">
        <authorList>
            <person name="Bekaert M."/>
        </authorList>
    </citation>
    <scope>NUCLEOTIDE SEQUENCE</scope>
</reference>
<dbReference type="GO" id="GO:0004090">
    <property type="term" value="F:carbonyl reductase (NADPH) activity"/>
    <property type="evidence" value="ECO:0007669"/>
    <property type="project" value="TreeGrafter"/>
</dbReference>
<dbReference type="OrthoDB" id="1393670at2759"/>
<evidence type="ECO:0000256" key="1">
    <source>
        <dbReference type="ARBA" id="ARBA00006484"/>
    </source>
</evidence>
<accession>A0A8S3Q8P0</accession>
<dbReference type="Pfam" id="PF00106">
    <property type="entry name" value="adh_short"/>
    <property type="match status" value="1"/>
</dbReference>
<gene>
    <name evidence="6" type="ORF">MEDL_8564</name>
</gene>
<keyword evidence="4 6" id="KW-0560">Oxidoreductase</keyword>
<dbReference type="SMR" id="A0A8S3Q8P0"/>
<dbReference type="PRINTS" id="PR00081">
    <property type="entry name" value="GDHRDH"/>
</dbReference>
<keyword evidence="7" id="KW-1185">Reference proteome</keyword>
<dbReference type="PANTHER" id="PTHR44252">
    <property type="entry name" value="D-ERYTHRULOSE REDUCTASE"/>
    <property type="match status" value="1"/>
</dbReference>